<dbReference type="Pfam" id="PF08447">
    <property type="entry name" value="PAS_3"/>
    <property type="match status" value="1"/>
</dbReference>
<reference evidence="11" key="1">
    <citation type="submission" date="2022-11" db="UniProtKB">
        <authorList>
            <consortium name="WormBaseParasite"/>
        </authorList>
    </citation>
    <scope>IDENTIFICATION</scope>
</reference>
<organism evidence="10 11">
    <name type="scientific">Globodera rostochiensis</name>
    <name type="common">Golden nematode worm</name>
    <name type="synonym">Heterodera rostochiensis</name>
    <dbReference type="NCBI Taxonomy" id="31243"/>
    <lineage>
        <taxon>Eukaryota</taxon>
        <taxon>Metazoa</taxon>
        <taxon>Ecdysozoa</taxon>
        <taxon>Nematoda</taxon>
        <taxon>Chromadorea</taxon>
        <taxon>Rhabditida</taxon>
        <taxon>Tylenchina</taxon>
        <taxon>Tylenchomorpha</taxon>
        <taxon>Tylenchoidea</taxon>
        <taxon>Heteroderidae</taxon>
        <taxon>Heteroderinae</taxon>
        <taxon>Globodera</taxon>
    </lineage>
</organism>
<evidence type="ECO:0000256" key="6">
    <source>
        <dbReference type="ARBA" id="ARBA00023242"/>
    </source>
</evidence>
<evidence type="ECO:0000256" key="5">
    <source>
        <dbReference type="ARBA" id="ARBA00023163"/>
    </source>
</evidence>
<evidence type="ECO:0000259" key="9">
    <source>
        <dbReference type="PROSITE" id="PS50888"/>
    </source>
</evidence>
<dbReference type="AlphaFoldDB" id="A0A914H6E8"/>
<dbReference type="Pfam" id="PF00989">
    <property type="entry name" value="PAS"/>
    <property type="match status" value="1"/>
</dbReference>
<evidence type="ECO:0000256" key="2">
    <source>
        <dbReference type="ARBA" id="ARBA00022737"/>
    </source>
</evidence>
<feature type="domain" description="BHLH" evidence="9">
    <location>
        <begin position="44"/>
        <end position="97"/>
    </location>
</feature>
<dbReference type="WBParaSite" id="Gr19_v10_g14604.t1">
    <property type="protein sequence ID" value="Gr19_v10_g14604.t1"/>
    <property type="gene ID" value="Gr19_v10_g14604"/>
</dbReference>
<feature type="domain" description="PAS" evidence="8">
    <location>
        <begin position="166"/>
        <end position="229"/>
    </location>
</feature>
<dbReference type="SUPFAM" id="SSF55785">
    <property type="entry name" value="PYP-like sensor domain (PAS domain)"/>
    <property type="match status" value="2"/>
</dbReference>
<dbReference type="PROSITE" id="PS50888">
    <property type="entry name" value="BHLH"/>
    <property type="match status" value="1"/>
</dbReference>
<evidence type="ECO:0000256" key="3">
    <source>
        <dbReference type="ARBA" id="ARBA00023015"/>
    </source>
</evidence>
<keyword evidence="10" id="KW-1185">Reference proteome</keyword>
<dbReference type="GO" id="GO:0000981">
    <property type="term" value="F:DNA-binding transcription factor activity, RNA polymerase II-specific"/>
    <property type="evidence" value="ECO:0007669"/>
    <property type="project" value="TreeGrafter"/>
</dbReference>
<name>A0A914H6E8_GLORO</name>
<dbReference type="InterPro" id="IPR013655">
    <property type="entry name" value="PAS_fold_3"/>
</dbReference>
<dbReference type="InterPro" id="IPR036638">
    <property type="entry name" value="HLH_DNA-bd_sf"/>
</dbReference>
<dbReference type="CDD" id="cd00130">
    <property type="entry name" value="PAS"/>
    <property type="match status" value="2"/>
</dbReference>
<keyword evidence="5" id="KW-0804">Transcription</keyword>
<dbReference type="Gene3D" id="3.30.450.20">
    <property type="entry name" value="PAS domain"/>
    <property type="match status" value="2"/>
</dbReference>
<dbReference type="PANTHER" id="PTHR23043:SF17">
    <property type="entry name" value="PROTEIN SIMILAR"/>
    <property type="match status" value="1"/>
</dbReference>
<dbReference type="InterPro" id="IPR011598">
    <property type="entry name" value="bHLH_dom"/>
</dbReference>
<keyword evidence="4" id="KW-0238">DNA-binding</keyword>
<feature type="region of interest" description="Disordered" evidence="7">
    <location>
        <begin position="1"/>
        <end position="37"/>
    </location>
</feature>
<dbReference type="GO" id="GO:0010557">
    <property type="term" value="P:positive regulation of macromolecule biosynthetic process"/>
    <property type="evidence" value="ECO:0007669"/>
    <property type="project" value="UniProtKB-ARBA"/>
</dbReference>
<dbReference type="InterPro" id="IPR035965">
    <property type="entry name" value="PAS-like_dom_sf"/>
</dbReference>
<dbReference type="InterPro" id="IPR013767">
    <property type="entry name" value="PAS_fold"/>
</dbReference>
<dbReference type="InterPro" id="IPR000014">
    <property type="entry name" value="PAS"/>
</dbReference>
<evidence type="ECO:0000259" key="8">
    <source>
        <dbReference type="PROSITE" id="PS50112"/>
    </source>
</evidence>
<dbReference type="Proteomes" id="UP000887572">
    <property type="component" value="Unplaced"/>
</dbReference>
<accession>A0A914H6E8</accession>
<dbReference type="GO" id="GO:0000977">
    <property type="term" value="F:RNA polymerase II transcription regulatory region sequence-specific DNA binding"/>
    <property type="evidence" value="ECO:0007669"/>
    <property type="project" value="TreeGrafter"/>
</dbReference>
<keyword evidence="2" id="KW-0677">Repeat</keyword>
<dbReference type="SMART" id="SM00091">
    <property type="entry name" value="PAS"/>
    <property type="match status" value="2"/>
</dbReference>
<evidence type="ECO:0000256" key="7">
    <source>
        <dbReference type="SAM" id="MobiDB-lite"/>
    </source>
</evidence>
<dbReference type="PANTHER" id="PTHR23043">
    <property type="entry name" value="HYPOXIA-INDUCIBLE FACTOR 1 ALPHA"/>
    <property type="match status" value="1"/>
</dbReference>
<evidence type="ECO:0000256" key="1">
    <source>
        <dbReference type="ARBA" id="ARBA00004123"/>
    </source>
</evidence>
<protein>
    <submittedName>
        <fullName evidence="11">Uncharacterized protein</fullName>
    </submittedName>
</protein>
<keyword evidence="3" id="KW-0805">Transcription regulation</keyword>
<sequence length="413" mass="45355">MLGGGGFVSARSADKSLNKHKNKAPERNAKMPKMDKPLMNVEEAGSSKMAIAEGSRREKEKRAFIELSALLPLTPPIRDQLDKTGTLRVSISFLKLQRLFGTLAAVSNASNLKKSVICGPTTSKVDDAFEQTAQNAAGFYGLGMSKICFDSASGKPELMHQFAYNLFQAMDGFVIVLDCEGKVVYTSETVAVHLGLAQVELAGIALADFLHPDDAPLLRDLLALHLPARAFRVLQPELRFTLRFRCTPGRRAMMGCNGMGMQPGFKPIHFMGTLHADDDGRFMGYGQPSVAYGLNELRLCTSMFMFRATPALQLIFVDNCFTELTKFMPDSLLNQSLYSFIHPADVNQLCEVQQTALRGGQALSAFFRLLNAEGGWHWVQCRLCTTITSRLPSLTQIVVVSEQMASGQSVRGQ</sequence>
<feature type="compositionally biased region" description="Basic and acidic residues" evidence="7">
    <location>
        <begin position="12"/>
        <end position="36"/>
    </location>
</feature>
<evidence type="ECO:0000313" key="11">
    <source>
        <dbReference type="WBParaSite" id="Gr19_v10_g14604.t1"/>
    </source>
</evidence>
<dbReference type="SMART" id="SM00353">
    <property type="entry name" value="HLH"/>
    <property type="match status" value="1"/>
</dbReference>
<evidence type="ECO:0000256" key="4">
    <source>
        <dbReference type="ARBA" id="ARBA00023125"/>
    </source>
</evidence>
<dbReference type="GO" id="GO:0046983">
    <property type="term" value="F:protein dimerization activity"/>
    <property type="evidence" value="ECO:0007669"/>
    <property type="project" value="InterPro"/>
</dbReference>
<evidence type="ECO:0000313" key="10">
    <source>
        <dbReference type="Proteomes" id="UP000887572"/>
    </source>
</evidence>
<dbReference type="PROSITE" id="PS50112">
    <property type="entry name" value="PAS"/>
    <property type="match status" value="2"/>
</dbReference>
<feature type="domain" description="PAS" evidence="8">
    <location>
        <begin position="314"/>
        <end position="360"/>
    </location>
</feature>
<proteinExistence type="predicted"/>
<dbReference type="GO" id="GO:0005634">
    <property type="term" value="C:nucleus"/>
    <property type="evidence" value="ECO:0007669"/>
    <property type="project" value="UniProtKB-SubCell"/>
</dbReference>
<dbReference type="SUPFAM" id="SSF47459">
    <property type="entry name" value="HLH, helix-loop-helix DNA-binding domain"/>
    <property type="match status" value="1"/>
</dbReference>
<comment type="subcellular location">
    <subcellularLocation>
        <location evidence="1">Nucleus</location>
    </subcellularLocation>
</comment>
<keyword evidence="6" id="KW-0539">Nucleus</keyword>